<proteinExistence type="predicted"/>
<gene>
    <name evidence="2" type="ORF">NCGR_LOCUS42984</name>
</gene>
<dbReference type="Pfam" id="PF03478">
    <property type="entry name" value="Beta-prop_KIB1-4"/>
    <property type="match status" value="1"/>
</dbReference>
<dbReference type="PANTHER" id="PTHR34708:SF5">
    <property type="entry name" value="DUF295 DOMAIN-CONTAINING PROTEIN"/>
    <property type="match status" value="1"/>
</dbReference>
<organism evidence="2 3">
    <name type="scientific">Miscanthus lutarioriparius</name>
    <dbReference type="NCBI Taxonomy" id="422564"/>
    <lineage>
        <taxon>Eukaryota</taxon>
        <taxon>Viridiplantae</taxon>
        <taxon>Streptophyta</taxon>
        <taxon>Embryophyta</taxon>
        <taxon>Tracheophyta</taxon>
        <taxon>Spermatophyta</taxon>
        <taxon>Magnoliopsida</taxon>
        <taxon>Liliopsida</taxon>
        <taxon>Poales</taxon>
        <taxon>Poaceae</taxon>
        <taxon>PACMAD clade</taxon>
        <taxon>Panicoideae</taxon>
        <taxon>Andropogonodae</taxon>
        <taxon>Andropogoneae</taxon>
        <taxon>Saccharinae</taxon>
        <taxon>Miscanthus</taxon>
    </lineage>
</organism>
<name>A0A811QM91_9POAL</name>
<reference evidence="2" key="1">
    <citation type="submission" date="2020-10" db="EMBL/GenBank/DDBJ databases">
        <authorList>
            <person name="Han B."/>
            <person name="Lu T."/>
            <person name="Zhao Q."/>
            <person name="Huang X."/>
            <person name="Zhao Y."/>
        </authorList>
    </citation>
    <scope>NUCLEOTIDE SEQUENCE</scope>
</reference>
<evidence type="ECO:0000313" key="2">
    <source>
        <dbReference type="EMBL" id="CAD6259547.1"/>
    </source>
</evidence>
<protein>
    <recommendedName>
        <fullName evidence="1">KIB1-4 beta-propeller domain-containing protein</fullName>
    </recommendedName>
</protein>
<sequence>MSGSINMPAASAPFRPWADLDAGIVSSITACCALREYASCRIVCGAWRSALPPLLSRLLAVLPADDTAGQPVSLVACSHLARRRARLLHGDQLHRSSPTGTTGAAAGCRCVGASRDGWLALVSGDAEAPAGPLLFNPFTGEEIPLDPELYEPAHEPAPKIVFSPNPTPLDFTAVSLCRLNRVVVQRASDGWSRIEDTDPLLNRG</sequence>
<evidence type="ECO:0000259" key="1">
    <source>
        <dbReference type="Pfam" id="PF03478"/>
    </source>
</evidence>
<comment type="caution">
    <text evidence="2">The sequence shown here is derived from an EMBL/GenBank/DDBJ whole genome shotgun (WGS) entry which is preliminary data.</text>
</comment>
<dbReference type="EMBL" id="CAJGYO010000011">
    <property type="protein sequence ID" value="CAD6259547.1"/>
    <property type="molecule type" value="Genomic_DNA"/>
</dbReference>
<dbReference type="OrthoDB" id="647705at2759"/>
<feature type="domain" description="KIB1-4 beta-propeller" evidence="1">
    <location>
        <begin position="100"/>
        <end position="197"/>
    </location>
</feature>
<accession>A0A811QM91</accession>
<dbReference type="AlphaFoldDB" id="A0A811QM91"/>
<dbReference type="Proteomes" id="UP000604825">
    <property type="component" value="Unassembled WGS sequence"/>
</dbReference>
<dbReference type="InterPro" id="IPR005174">
    <property type="entry name" value="KIB1-4_b-propeller"/>
</dbReference>
<evidence type="ECO:0000313" key="3">
    <source>
        <dbReference type="Proteomes" id="UP000604825"/>
    </source>
</evidence>
<dbReference type="PANTHER" id="PTHR34708">
    <property type="entry name" value="OS07G0440000 PROTEIN"/>
    <property type="match status" value="1"/>
</dbReference>
<keyword evidence="3" id="KW-1185">Reference proteome</keyword>